<dbReference type="InterPro" id="IPR052784">
    <property type="entry name" value="Perforin-1_pore-forming"/>
</dbReference>
<dbReference type="SMART" id="SM00457">
    <property type="entry name" value="MACPF"/>
    <property type="match status" value="4"/>
</dbReference>
<dbReference type="InterPro" id="IPR020864">
    <property type="entry name" value="MACPF"/>
</dbReference>
<protein>
    <recommendedName>
        <fullName evidence="6">Perforin</fullName>
    </recommendedName>
</protein>
<evidence type="ECO:0000313" key="4">
    <source>
        <dbReference type="EMBL" id="CAK6961114.1"/>
    </source>
</evidence>
<evidence type="ECO:0000256" key="1">
    <source>
        <dbReference type="ARBA" id="ARBA00022729"/>
    </source>
</evidence>
<evidence type="ECO:0000259" key="3">
    <source>
        <dbReference type="PROSITE" id="PS51412"/>
    </source>
</evidence>
<dbReference type="SUPFAM" id="SSF49562">
    <property type="entry name" value="C2 domain (Calcium/lipid-binding domain, CaLB)"/>
    <property type="match status" value="4"/>
</dbReference>
<feature type="domain" description="C2" evidence="2">
    <location>
        <begin position="380"/>
        <end position="498"/>
    </location>
</feature>
<dbReference type="InterPro" id="IPR000008">
    <property type="entry name" value="C2_dom"/>
</dbReference>
<proteinExistence type="predicted"/>
<keyword evidence="1" id="KW-0732">Signal</keyword>
<dbReference type="PROSITE" id="PS51412">
    <property type="entry name" value="MACPF_2"/>
    <property type="match status" value="4"/>
</dbReference>
<sequence length="2316" mass="259068">MLSLPQCTYQSCTEGTPEQCQDSGFAPGSNLAGEGFDITKMERKGAFVLDMNQWKRKDKTCTLCTNPYLENKKQKLPLSVVDWRSKQSCRAKVATSLHRSSESLVTSSTSSVENDWKAGLDLKIGSKGALFMLAGSNSKLAEYSMGKTKNDKYSFTTQSMSCEYYSYRVSSTPKLHSEFENALTKLPETYSPENKQQFYKLIDNFGTHYITKVKLGGGVQSVTSIRQCQASLQGLSVDEVQMCLEVEASASIKPTISTETKHCKKDIQKTDSKSAFSSIFNDRFTQITGGHTTEPDLLFSSEKNPSAYKEWLTTLPLNPDIISYSLDSLHDLLPVNTPAWKNLKSAISHYILEKGLLRNCSNRCQVGIRTDPKDPCVCHCHNNPGVTPDCCPTRRGMARVIITVKRAAGLWGDWFTSTDGYVKVFFNKEKERRTPVINNNNNPHWNMIFDLGSQDLSAGNKVRFEVWDQDSGWDNDLLGGCDQRLFTGVKEDVCNLKNGQFFFKVEVKCAPSLSGELCNDYKPSPMSQSLQKLYVSRHAHPIPKEMLLEMGVFVNGTSSQRKMSLTSERKKFASVTQLNINMFLLNICVCAGLMLFLPQCTYQSCTEGKPKQCLEAEFAPGSNLAGEGFDITKMERKGAFVLDMNQWKRKKKRCTLCTNPYLKNKKQKLPLSVVDWRSKQSCSTSVANSLHQSSESLVTSSTSKVENNWKVGLDIKVGSKGGSFMLAGSNSKLAEYSMAKTKNDKYSFTTQSMSCEYYSYRVSKAPKLHREFKKALKRLPKTYSPENKQQFYKLIDEFGTHYITKVKLGGGVQSVTSIRQCEASLKGLSANEVEMCLGVEASFTYKATITTETKHCKKDIQKTDSKSAFSSLFNDRFTQITGGHTTEPDLLFSSEKNPSAYKEWLTTLPLNPDIISYSLDSLHDLLPAKNPAQQNLRLAISHYILEKGLLRNCSSRCQVGIRTDPKDPCVCHCHNNPGVTPDCCPTRRGMARVIITAKRATGLWGDWFTSTDGYVKVFFNNMKDERTPVINNNNNPHWNAIFDLGSQDLSVGNKVRFEVWDQDGGWDDDLLGKCERSLYTGVKEDVCTLNNGQFFFKVEVICAPSLSGQLCKDYKPSPMSQSLQKLYVSRHAQPIPKEMLLEMGVFVNGTSSQRKMSLTSERKKFASVSQLNFNMFLLNICVCVGLMLSLPQCTYQSCTDGKPKECLDADFAPGTNLAGEGFDITKMERKGAYVLDMNHWQQKDKTCTLCTNPYLENKKQKLPLSVVDWRSRQFCSANVATSLHRSSESLVTSSTSSVENDWKVGLDVNMVHKGGSLMLAGSNSKLAEYSMGKTKNDKFSFTTQSMSCEFYSYRVSKTPKLHIEFKKALTRLPKTYSPKNKQQFYKLIDDFGTHYITKVKLGGGVQSVTSIRECQASLEGLSTNEVGMCLGVEASATYKATISTEAKHCKKDIEKTDSKSAFSSRFNDRFTQITGGHTTEPDLLFSSEKNPSAYKEWLTTLPLNPDIISYSLDSLHDLLPVNTPAWKNLKSAISHYILEKGLLRNCSNRCQAGIKTDPKDSCVCQCHNNAGVTLDCCPTRRGMARVIITAKRATGLWGDHTSATDGYVKVFFNKEKERRTPVINNNNNPHWNMIFDLGSQDLSAGNKVRFEVWDQDSGWDDDFLGGCDQSLFSGVKEDVCNLKRGQFFFKVEVICAPSLSGELCKDYKPSPMSQSLQKLFASVSQLNINMFLLNHCICAGLMLSLPQCTYQSCTDGKPKECLDADFAPGSNLAGEGFDITKMERKGAYVLDMNRWKRKKKTCTLCTNPYLENKKQKLPLSVVDWRSKQSCSANVATSLHRSSESLVTSSTSSVENDWKVGLEVNEGDKGGKFMLAGSDSKLAEYSMGKTKNDKFSFTTQSMSCEYYSYRVSKTPKLHIEFKKALKRLPKTYCPENKQQFYKLINDFGTHYITKVKLGGGVQSVTSIRQCQASLEGLSANEVGMCLGVEASATYKATITAETKHCKKDIEKTDSKSAFSSLFNDRFTQITGGHTTEPDLLFSSDKNPSAYKEWLTTLPLNPDIISYSLDSLHDLLPAKNPARKNLRSAISHYILEKGLLRNCSSRCQAGIKTDSRDPCVCQCHNNPGVTPDCCPARRGMARVIITVKRATGLWGDTTSSTDGYVKVLFNKEKERRTPVINNNNNPHWNMIFDLGSQDLSAGNKVRFEVWDQDSGWDDDFLGGCDQSLFSGVKEDVCTLNNGQFFFKVEVKCAPSLSGQLCKDYKPSPMSQSLKKMYVSRHAHPIPKEMLLEMGVFVNGTSSQRKMSLTSERKKYDML</sequence>
<name>A0AAV1NSH4_SCOSC</name>
<dbReference type="EMBL" id="CAWUFR010000049">
    <property type="protein sequence ID" value="CAK6961114.1"/>
    <property type="molecule type" value="Genomic_DNA"/>
</dbReference>
<dbReference type="GO" id="GO:0022829">
    <property type="term" value="F:wide pore channel activity"/>
    <property type="evidence" value="ECO:0007669"/>
    <property type="project" value="TreeGrafter"/>
</dbReference>
<dbReference type="GO" id="GO:0001771">
    <property type="term" value="P:immunological synapse formation"/>
    <property type="evidence" value="ECO:0007669"/>
    <property type="project" value="TreeGrafter"/>
</dbReference>
<dbReference type="GO" id="GO:0001913">
    <property type="term" value="P:T cell mediated cytotoxicity"/>
    <property type="evidence" value="ECO:0007669"/>
    <property type="project" value="TreeGrafter"/>
</dbReference>
<dbReference type="InterPro" id="IPR035892">
    <property type="entry name" value="C2_domain_sf"/>
</dbReference>
<feature type="domain" description="C2" evidence="2">
    <location>
        <begin position="2121"/>
        <end position="2239"/>
    </location>
</feature>
<organism evidence="4 5">
    <name type="scientific">Scomber scombrus</name>
    <name type="common">Atlantic mackerel</name>
    <name type="synonym">Scomber vernalis</name>
    <dbReference type="NCBI Taxonomy" id="13677"/>
    <lineage>
        <taxon>Eukaryota</taxon>
        <taxon>Metazoa</taxon>
        <taxon>Chordata</taxon>
        <taxon>Craniata</taxon>
        <taxon>Vertebrata</taxon>
        <taxon>Euteleostomi</taxon>
        <taxon>Actinopterygii</taxon>
        <taxon>Neopterygii</taxon>
        <taxon>Teleostei</taxon>
        <taxon>Neoteleostei</taxon>
        <taxon>Acanthomorphata</taxon>
        <taxon>Pelagiaria</taxon>
        <taxon>Scombriformes</taxon>
        <taxon>Scombridae</taxon>
        <taxon>Scomber</taxon>
    </lineage>
</organism>
<dbReference type="GO" id="GO:0140911">
    <property type="term" value="F:pore-forming activity"/>
    <property type="evidence" value="ECO:0007669"/>
    <property type="project" value="InterPro"/>
</dbReference>
<dbReference type="GO" id="GO:0051607">
    <property type="term" value="P:defense response to virus"/>
    <property type="evidence" value="ECO:0007669"/>
    <property type="project" value="TreeGrafter"/>
</dbReference>
<dbReference type="Proteomes" id="UP001314229">
    <property type="component" value="Unassembled WGS sequence"/>
</dbReference>
<dbReference type="PANTHER" id="PTHR46096">
    <property type="entry name" value="PERFORIN-1"/>
    <property type="match status" value="1"/>
</dbReference>
<dbReference type="Gene3D" id="2.60.40.150">
    <property type="entry name" value="C2 domain"/>
    <property type="match status" value="4"/>
</dbReference>
<feature type="domain" description="MACPF" evidence="3">
    <location>
        <begin position="609"/>
        <end position="951"/>
    </location>
</feature>
<dbReference type="Pfam" id="PF01823">
    <property type="entry name" value="MACPF"/>
    <property type="match status" value="4"/>
</dbReference>
<reference evidence="4 5" key="1">
    <citation type="submission" date="2024-01" db="EMBL/GenBank/DDBJ databases">
        <authorList>
            <person name="Alioto T."/>
            <person name="Alioto T."/>
            <person name="Gomez Garrido J."/>
        </authorList>
    </citation>
    <scope>NUCLEOTIDE SEQUENCE [LARGE SCALE GENOMIC DNA]</scope>
</reference>
<dbReference type="GO" id="GO:0005509">
    <property type="term" value="F:calcium ion binding"/>
    <property type="evidence" value="ECO:0007669"/>
    <property type="project" value="InterPro"/>
</dbReference>
<dbReference type="GO" id="GO:0016020">
    <property type="term" value="C:membrane"/>
    <property type="evidence" value="ECO:0007669"/>
    <property type="project" value="TreeGrafter"/>
</dbReference>
<feature type="domain" description="MACPF" evidence="3">
    <location>
        <begin position="1202"/>
        <end position="1544"/>
    </location>
</feature>
<dbReference type="PROSITE" id="PS50004">
    <property type="entry name" value="C2"/>
    <property type="match status" value="4"/>
</dbReference>
<dbReference type="InterPro" id="IPR037300">
    <property type="entry name" value="Perforin-1_C2"/>
</dbReference>
<keyword evidence="5" id="KW-1185">Reference proteome</keyword>
<feature type="domain" description="C2" evidence="2">
    <location>
        <begin position="1566"/>
        <end position="1684"/>
    </location>
</feature>
<feature type="domain" description="MACPF" evidence="3">
    <location>
        <begin position="16"/>
        <end position="358"/>
    </location>
</feature>
<evidence type="ECO:0000259" key="2">
    <source>
        <dbReference type="PROSITE" id="PS50004"/>
    </source>
</evidence>
<dbReference type="CDD" id="cd04032">
    <property type="entry name" value="C2_Perforin"/>
    <property type="match status" value="3"/>
</dbReference>
<evidence type="ECO:0000313" key="5">
    <source>
        <dbReference type="Proteomes" id="UP001314229"/>
    </source>
</evidence>
<dbReference type="PANTHER" id="PTHR46096:SF3">
    <property type="entry name" value="PERFORIN-1"/>
    <property type="match status" value="1"/>
</dbReference>
<feature type="domain" description="MACPF" evidence="3">
    <location>
        <begin position="1757"/>
        <end position="2099"/>
    </location>
</feature>
<evidence type="ECO:0008006" key="6">
    <source>
        <dbReference type="Google" id="ProtNLM"/>
    </source>
</evidence>
<feature type="domain" description="C2" evidence="2">
    <location>
        <begin position="973"/>
        <end position="1091"/>
    </location>
</feature>
<accession>A0AAV1NSH4</accession>
<gene>
    <name evidence="4" type="ORF">FSCOSCO3_A037945</name>
</gene>
<dbReference type="SMART" id="SM00239">
    <property type="entry name" value="C2"/>
    <property type="match status" value="4"/>
</dbReference>
<comment type="caution">
    <text evidence="4">The sequence shown here is derived from an EMBL/GenBank/DDBJ whole genome shotgun (WGS) entry which is preliminary data.</text>
</comment>
<dbReference type="Pfam" id="PF00168">
    <property type="entry name" value="C2"/>
    <property type="match status" value="4"/>
</dbReference>